<dbReference type="InterPro" id="IPR050194">
    <property type="entry name" value="Glycosyltransferase_grp1"/>
</dbReference>
<feature type="domain" description="Glycosyl transferase family 1" evidence="1">
    <location>
        <begin position="215"/>
        <end position="369"/>
    </location>
</feature>
<dbReference type="GO" id="GO:0016757">
    <property type="term" value="F:glycosyltransferase activity"/>
    <property type="evidence" value="ECO:0007669"/>
    <property type="project" value="InterPro"/>
</dbReference>
<sequence>MKLLHVIAEMDPAMGGVCQAVRTLVLGLEKLGVHNEVVSLDAPDAEFLVNDTFTTHALGPGKGPWFYNAQLLPWLKENLAHFDVVVVHGLWLYHSYAVNKALDYLQSKIQNTPALTSVLPKLFVMPHGMLDPYFQRAAGRKMKAIRNWFYWKLIENKLINNATLLFTCEEELLLAKEPFKPYYPKNTVVVGLGVAQPPLYTDKMREAFLAVCPELKTQPYLLFLSRINEKKGVDLLLKSYASVTADEFSNSVNSTSIIESESISEDDSWPQLIVAGPGLNSDYGQTQKQLVAKSPQLQKQVAFPGMLTGDAKWGAFYGCEAFVLPSHQENFGIAVVEALACGKPVLISNQVNIWREIADAKSGLVADDTLEGTNELLLGWKRLSEEEKQSMRMQACNIFSSKFSIDSSSEKFLSAIAN</sequence>
<accession>A0A7K1TFS1</accession>
<name>A0A7K1TFS1_9BACT</name>
<protein>
    <submittedName>
        <fullName evidence="2">Glycosyltransferase</fullName>
    </submittedName>
</protein>
<dbReference type="AlphaFoldDB" id="A0A7K1TFS1"/>
<dbReference type="PANTHER" id="PTHR45947">
    <property type="entry name" value="SULFOQUINOVOSYL TRANSFERASE SQD2"/>
    <property type="match status" value="1"/>
</dbReference>
<evidence type="ECO:0000313" key="2">
    <source>
        <dbReference type="EMBL" id="MVN77245.1"/>
    </source>
</evidence>
<dbReference type="SUPFAM" id="SSF53756">
    <property type="entry name" value="UDP-Glycosyltransferase/glycogen phosphorylase"/>
    <property type="match status" value="1"/>
</dbReference>
<keyword evidence="2" id="KW-0808">Transferase</keyword>
<dbReference type="Proteomes" id="UP000441336">
    <property type="component" value="Unassembled WGS sequence"/>
</dbReference>
<comment type="caution">
    <text evidence="2">The sequence shown here is derived from an EMBL/GenBank/DDBJ whole genome shotgun (WGS) entry which is preliminary data.</text>
</comment>
<proteinExistence type="predicted"/>
<reference evidence="2 3" key="1">
    <citation type="submission" date="2019-12" db="EMBL/GenBank/DDBJ databases">
        <title>Hymenobacter sp. HMF4947 Genome sequencing and assembly.</title>
        <authorList>
            <person name="Kang H."/>
            <person name="Cha I."/>
            <person name="Kim H."/>
            <person name="Joh K."/>
        </authorList>
    </citation>
    <scope>NUCLEOTIDE SEQUENCE [LARGE SCALE GENOMIC DNA]</scope>
    <source>
        <strain evidence="2 3">HMF4947</strain>
    </source>
</reference>
<keyword evidence="3" id="KW-1185">Reference proteome</keyword>
<dbReference type="EMBL" id="WQKZ01000003">
    <property type="protein sequence ID" value="MVN77245.1"/>
    <property type="molecule type" value="Genomic_DNA"/>
</dbReference>
<gene>
    <name evidence="2" type="ORF">GO988_12995</name>
</gene>
<dbReference type="Pfam" id="PF00534">
    <property type="entry name" value="Glycos_transf_1"/>
    <property type="match status" value="1"/>
</dbReference>
<dbReference type="InterPro" id="IPR001296">
    <property type="entry name" value="Glyco_trans_1"/>
</dbReference>
<evidence type="ECO:0000259" key="1">
    <source>
        <dbReference type="Pfam" id="PF00534"/>
    </source>
</evidence>
<dbReference type="Gene3D" id="3.40.50.2000">
    <property type="entry name" value="Glycogen Phosphorylase B"/>
    <property type="match status" value="2"/>
</dbReference>
<organism evidence="2 3">
    <name type="scientific">Hymenobacter ginkgonis</name>
    <dbReference type="NCBI Taxonomy" id="2682976"/>
    <lineage>
        <taxon>Bacteria</taxon>
        <taxon>Pseudomonadati</taxon>
        <taxon>Bacteroidota</taxon>
        <taxon>Cytophagia</taxon>
        <taxon>Cytophagales</taxon>
        <taxon>Hymenobacteraceae</taxon>
        <taxon>Hymenobacter</taxon>
    </lineage>
</organism>
<evidence type="ECO:0000313" key="3">
    <source>
        <dbReference type="Proteomes" id="UP000441336"/>
    </source>
</evidence>
<dbReference type="PANTHER" id="PTHR45947:SF3">
    <property type="entry name" value="SULFOQUINOVOSYL TRANSFERASE SQD2"/>
    <property type="match status" value="1"/>
</dbReference>